<evidence type="ECO:0008006" key="5">
    <source>
        <dbReference type="Google" id="ProtNLM"/>
    </source>
</evidence>
<accession>A0A7J6XUK7</accession>
<feature type="transmembrane region" description="Helical" evidence="2">
    <location>
        <begin position="35"/>
        <end position="57"/>
    </location>
</feature>
<dbReference type="AlphaFoldDB" id="A0A7J6XUK7"/>
<dbReference type="InterPro" id="IPR011011">
    <property type="entry name" value="Znf_FYVE_PHD"/>
</dbReference>
<evidence type="ECO:0000256" key="2">
    <source>
        <dbReference type="SAM" id="Phobius"/>
    </source>
</evidence>
<sequence>MYRRGMKESFSYPFQLFSFSFVVVVVVVFPFNDFCVVVCILQSRPSVLFLFFVVFFSRDFCFASAYERCVCVSSFFFFFLDVPRLLFSRMTSASVCPLCARNFNMLLWKHACDCCRKTVCDDCAPKVNGRRECRACAAKAKEQQSRQRNPSNPASAEEERAARMRAAEERMRAEQQRGRPQSRGVQRPAPPVTAPPKEFSLQQERDCGTPSPSPHAGAPTRANAEENPVLAAALRRRQQEQLGMKANWENSSEKTRLLTAILEVLHQRGEEEPFGLRSMDEAKLQAYLRYVKSKDKKSGSV</sequence>
<feature type="region of interest" description="Disordered" evidence="1">
    <location>
        <begin position="144"/>
        <end position="223"/>
    </location>
</feature>
<feature type="compositionally biased region" description="Basic and acidic residues" evidence="1">
    <location>
        <begin position="157"/>
        <end position="177"/>
    </location>
</feature>
<keyword evidence="2" id="KW-0812">Transmembrane</keyword>
<evidence type="ECO:0000313" key="4">
    <source>
        <dbReference type="Proteomes" id="UP000583944"/>
    </source>
</evidence>
<gene>
    <name evidence="3" type="ORF">ECC02_008863</name>
</gene>
<dbReference type="Proteomes" id="UP000583944">
    <property type="component" value="Unassembled WGS sequence"/>
</dbReference>
<feature type="transmembrane region" description="Helical" evidence="2">
    <location>
        <begin position="69"/>
        <end position="87"/>
    </location>
</feature>
<evidence type="ECO:0000313" key="3">
    <source>
        <dbReference type="EMBL" id="KAF5218214.1"/>
    </source>
</evidence>
<dbReference type="CDD" id="cd00065">
    <property type="entry name" value="FYVE_like_SF"/>
    <property type="match status" value="1"/>
</dbReference>
<keyword evidence="2" id="KW-0472">Membrane</keyword>
<comment type="caution">
    <text evidence="3">The sequence shown here is derived from an EMBL/GenBank/DDBJ whole genome shotgun (WGS) entry which is preliminary data.</text>
</comment>
<dbReference type="EMBL" id="JABDHM010000103">
    <property type="protein sequence ID" value="KAF5218214.1"/>
    <property type="molecule type" value="Genomic_DNA"/>
</dbReference>
<protein>
    <recommendedName>
        <fullName evidence="5">FYVE-type domain-containing protein</fullName>
    </recommendedName>
</protein>
<keyword evidence="2" id="KW-1133">Transmembrane helix</keyword>
<proteinExistence type="predicted"/>
<reference evidence="3 4" key="1">
    <citation type="journal article" date="2019" name="Genome Biol. Evol.">
        <title>Nanopore Sequencing Significantly Improves Genome Assembly of the Protozoan Parasite Trypanosoma cruzi.</title>
        <authorList>
            <person name="Diaz-Viraque F."/>
            <person name="Pita S."/>
            <person name="Greif G."/>
            <person name="de Souza R.C.M."/>
            <person name="Iraola G."/>
            <person name="Robello C."/>
        </authorList>
    </citation>
    <scope>NUCLEOTIDE SEQUENCE [LARGE SCALE GENOMIC DNA]</scope>
    <source>
        <strain evidence="3 4">Berenice</strain>
    </source>
</reference>
<evidence type="ECO:0000256" key="1">
    <source>
        <dbReference type="SAM" id="MobiDB-lite"/>
    </source>
</evidence>
<organism evidence="3 4">
    <name type="scientific">Trypanosoma cruzi</name>
    <dbReference type="NCBI Taxonomy" id="5693"/>
    <lineage>
        <taxon>Eukaryota</taxon>
        <taxon>Discoba</taxon>
        <taxon>Euglenozoa</taxon>
        <taxon>Kinetoplastea</taxon>
        <taxon>Metakinetoplastina</taxon>
        <taxon>Trypanosomatida</taxon>
        <taxon>Trypanosomatidae</taxon>
        <taxon>Trypanosoma</taxon>
        <taxon>Schizotrypanum</taxon>
    </lineage>
</organism>
<feature type="transmembrane region" description="Helical" evidence="2">
    <location>
        <begin position="12"/>
        <end position="29"/>
    </location>
</feature>
<dbReference type="VEuPathDB" id="TriTrypDB:BCY84_22820"/>
<name>A0A7J6XUK7_TRYCR</name>
<dbReference type="SUPFAM" id="SSF57903">
    <property type="entry name" value="FYVE/PHD zinc finger"/>
    <property type="match status" value="1"/>
</dbReference>
<dbReference type="VEuPathDB" id="TriTrypDB:ECC02_008863"/>